<evidence type="ECO:0000313" key="2">
    <source>
        <dbReference type="Ensembl" id="ENSPTRP00000079721.1"/>
    </source>
</evidence>
<dbReference type="EMBL" id="AACZ04000227">
    <property type="status" value="NOT_ANNOTATED_CDS"/>
    <property type="molecule type" value="Genomic_DNA"/>
</dbReference>
<dbReference type="EMBL" id="AACZ04000228">
    <property type="status" value="NOT_ANNOTATED_CDS"/>
    <property type="molecule type" value="Genomic_DNA"/>
</dbReference>
<reference evidence="2 3" key="1">
    <citation type="journal article" date="2005" name="Nature">
        <title>Initial sequence of the chimpanzee genome and comparison with the human genome.</title>
        <authorList>
            <consortium name="Chimpanzee sequencing and analysis consortium"/>
        </authorList>
    </citation>
    <scope>NUCLEOTIDE SEQUENCE [LARGE SCALE GENOMIC DNA]</scope>
</reference>
<feature type="compositionally biased region" description="Basic residues" evidence="1">
    <location>
        <begin position="35"/>
        <end position="45"/>
    </location>
</feature>
<protein>
    <submittedName>
        <fullName evidence="2">CTD small phosphatase like</fullName>
    </submittedName>
</protein>
<accession>A0A2I3SRS4</accession>
<dbReference type="Ensembl" id="ENSPTRT00000108656.1">
    <property type="protein sequence ID" value="ENSPTRP00000079721.1"/>
    <property type="gene ID" value="ENSPTRG00000014749.6"/>
</dbReference>
<reference evidence="2" key="3">
    <citation type="submission" date="2025-09" db="UniProtKB">
        <authorList>
            <consortium name="Ensembl"/>
        </authorList>
    </citation>
    <scope>IDENTIFICATION</scope>
</reference>
<dbReference type="Proteomes" id="UP000002277">
    <property type="component" value="Chromosome 3"/>
</dbReference>
<dbReference type="Bgee" id="ENSPTRG00000014749">
    <property type="expression patterns" value="Expressed in lung and 20 other cell types or tissues"/>
</dbReference>
<reference evidence="2" key="2">
    <citation type="submission" date="2025-08" db="UniProtKB">
        <authorList>
            <consortium name="Ensembl"/>
        </authorList>
    </citation>
    <scope>IDENTIFICATION</scope>
</reference>
<keyword evidence="3" id="KW-1185">Reference proteome</keyword>
<dbReference type="GeneTree" id="ENSGT01040000240451"/>
<organism evidence="2 3">
    <name type="scientific">Pan troglodytes</name>
    <name type="common">Chimpanzee</name>
    <dbReference type="NCBI Taxonomy" id="9598"/>
    <lineage>
        <taxon>Eukaryota</taxon>
        <taxon>Metazoa</taxon>
        <taxon>Chordata</taxon>
        <taxon>Craniata</taxon>
        <taxon>Vertebrata</taxon>
        <taxon>Euteleostomi</taxon>
        <taxon>Mammalia</taxon>
        <taxon>Eutheria</taxon>
        <taxon>Euarchontoglires</taxon>
        <taxon>Primates</taxon>
        <taxon>Haplorrhini</taxon>
        <taxon>Catarrhini</taxon>
        <taxon>Hominidae</taxon>
        <taxon>Pan</taxon>
    </lineage>
</organism>
<feature type="region of interest" description="Disordered" evidence="1">
    <location>
        <begin position="1"/>
        <end position="55"/>
    </location>
</feature>
<sequence length="55" mass="5945">MDGPAIITQVTNPKEDEGRLPGAGEKDSLSEKGKKTSGRRIRKLSTHLGGRCNPR</sequence>
<feature type="compositionally biased region" description="Basic and acidic residues" evidence="1">
    <location>
        <begin position="13"/>
        <end position="34"/>
    </location>
</feature>
<evidence type="ECO:0000256" key="1">
    <source>
        <dbReference type="SAM" id="MobiDB-lite"/>
    </source>
</evidence>
<evidence type="ECO:0000313" key="3">
    <source>
        <dbReference type="Proteomes" id="UP000002277"/>
    </source>
</evidence>
<accession>A0A2J8NQ92</accession>
<gene>
    <name evidence="2" type="primary">CTDSPL</name>
</gene>
<dbReference type="EMBL" id="AACZ04000229">
    <property type="status" value="NOT_ANNOTATED_CDS"/>
    <property type="molecule type" value="Genomic_DNA"/>
</dbReference>
<dbReference type="AlphaFoldDB" id="A0A2I3SRS4"/>
<proteinExistence type="predicted"/>
<name>A0A2I3SRS4_PANTR</name>